<accession>A0A562JKF7</accession>
<dbReference type="PANTHER" id="PTHR43783">
    <property type="entry name" value="UDP-N-ACETYLGLUCOSAMINE 1-CARBOXYVINYLTRANSFERASE"/>
    <property type="match status" value="1"/>
</dbReference>
<keyword evidence="6 12" id="KW-0133">Cell shape</keyword>
<keyword evidence="8 12" id="KW-0131">Cell cycle</keyword>
<dbReference type="InterPro" id="IPR013792">
    <property type="entry name" value="RNA3'P_cycl/enolpyr_Trfase_a/b"/>
</dbReference>
<dbReference type="HAMAP" id="MF_00111">
    <property type="entry name" value="MurA"/>
    <property type="match status" value="1"/>
</dbReference>
<comment type="pathway">
    <text evidence="2 12">Cell wall biogenesis; peptidoglycan biosynthesis.</text>
</comment>
<keyword evidence="15" id="KW-1185">Reference proteome</keyword>
<comment type="similarity">
    <text evidence="10 12">Belongs to the EPSP synthase family. MurA subfamily.</text>
</comment>
<dbReference type="InterPro" id="IPR001986">
    <property type="entry name" value="Enolpyruvate_Tfrase_dom"/>
</dbReference>
<evidence type="ECO:0000313" key="15">
    <source>
        <dbReference type="Proteomes" id="UP000315343"/>
    </source>
</evidence>
<feature type="domain" description="Enolpyruvate transferase" evidence="13">
    <location>
        <begin position="7"/>
        <end position="406"/>
    </location>
</feature>
<dbReference type="EMBL" id="VLKH01000001">
    <property type="protein sequence ID" value="TWH83691.1"/>
    <property type="molecule type" value="Genomic_DNA"/>
</dbReference>
<feature type="binding site" evidence="12">
    <location>
        <begin position="22"/>
        <end position="23"/>
    </location>
    <ligand>
        <name>phosphoenolpyruvate</name>
        <dbReference type="ChEBI" id="CHEBI:58702"/>
    </ligand>
</feature>
<evidence type="ECO:0000256" key="12">
    <source>
        <dbReference type="HAMAP-Rule" id="MF_00111"/>
    </source>
</evidence>
<dbReference type="GO" id="GO:0019277">
    <property type="term" value="P:UDP-N-acetylgalactosamine biosynthetic process"/>
    <property type="evidence" value="ECO:0007669"/>
    <property type="project" value="InterPro"/>
</dbReference>
<evidence type="ECO:0000256" key="3">
    <source>
        <dbReference type="ARBA" id="ARBA00022490"/>
    </source>
</evidence>
<evidence type="ECO:0000256" key="9">
    <source>
        <dbReference type="ARBA" id="ARBA00023316"/>
    </source>
</evidence>
<dbReference type="InterPro" id="IPR036968">
    <property type="entry name" value="Enolpyruvate_Tfrase_sf"/>
</dbReference>
<comment type="function">
    <text evidence="12">Cell wall formation. Adds enolpyruvyl to UDP-N-acetylglucosamine.</text>
</comment>
<keyword evidence="12" id="KW-0670">Pyruvate</keyword>
<dbReference type="InterPro" id="IPR050068">
    <property type="entry name" value="MurA_subfamily"/>
</dbReference>
<dbReference type="NCBIfam" id="NF009470">
    <property type="entry name" value="PRK12830.1"/>
    <property type="match status" value="1"/>
</dbReference>
<dbReference type="UniPathway" id="UPA00219"/>
<reference evidence="14 15" key="1">
    <citation type="submission" date="2019-07" db="EMBL/GenBank/DDBJ databases">
        <title>Genomic Encyclopedia of Type Strains, Phase I: the one thousand microbial genomes (KMG-I) project.</title>
        <authorList>
            <person name="Kyrpides N."/>
        </authorList>
    </citation>
    <scope>NUCLEOTIDE SEQUENCE [LARGE SCALE GENOMIC DNA]</scope>
    <source>
        <strain evidence="14 15">DSM 13558</strain>
    </source>
</reference>
<evidence type="ECO:0000256" key="11">
    <source>
        <dbReference type="ARBA" id="ARBA00047527"/>
    </source>
</evidence>
<feature type="modified residue" description="2-(S-cysteinyl)pyruvic acid O-phosphothioketal" evidence="12">
    <location>
        <position position="117"/>
    </location>
</feature>
<dbReference type="GO" id="GO:0008760">
    <property type="term" value="F:UDP-N-acetylglucosamine 1-carboxyvinyltransferase activity"/>
    <property type="evidence" value="ECO:0007669"/>
    <property type="project" value="UniProtKB-UniRule"/>
</dbReference>
<proteinExistence type="inferred from homology"/>
<dbReference type="AlphaFoldDB" id="A0A562JKF7"/>
<dbReference type="SUPFAM" id="SSF55205">
    <property type="entry name" value="EPT/RTPC-like"/>
    <property type="match status" value="1"/>
</dbReference>
<dbReference type="GO" id="GO:0008360">
    <property type="term" value="P:regulation of cell shape"/>
    <property type="evidence" value="ECO:0007669"/>
    <property type="project" value="UniProtKB-KW"/>
</dbReference>
<feature type="active site" description="Proton donor" evidence="12">
    <location>
        <position position="117"/>
    </location>
</feature>
<feature type="binding site" evidence="12">
    <location>
        <position position="93"/>
    </location>
    <ligand>
        <name>UDP-N-acetyl-alpha-D-glucosamine</name>
        <dbReference type="ChEBI" id="CHEBI:57705"/>
    </ligand>
</feature>
<dbReference type="Gene3D" id="3.65.10.10">
    <property type="entry name" value="Enolpyruvate transferase domain"/>
    <property type="match status" value="2"/>
</dbReference>
<dbReference type="NCBIfam" id="NF006873">
    <property type="entry name" value="PRK09369.1"/>
    <property type="match status" value="1"/>
</dbReference>
<feature type="binding site" evidence="12">
    <location>
        <position position="328"/>
    </location>
    <ligand>
        <name>UDP-N-acetyl-alpha-D-glucosamine</name>
        <dbReference type="ChEBI" id="CHEBI:57705"/>
    </ligand>
</feature>
<dbReference type="RefSeq" id="WP_019227387.1">
    <property type="nucleotide sequence ID" value="NZ_DAMBUX010000009.1"/>
</dbReference>
<evidence type="ECO:0000256" key="5">
    <source>
        <dbReference type="ARBA" id="ARBA00022679"/>
    </source>
</evidence>
<evidence type="ECO:0000256" key="10">
    <source>
        <dbReference type="ARBA" id="ARBA00038367"/>
    </source>
</evidence>
<keyword evidence="3 12" id="KW-0963">Cytoplasm</keyword>
<dbReference type="PANTHER" id="PTHR43783:SF2">
    <property type="entry name" value="UDP-N-ACETYLGLUCOSAMINE 1-CARBOXYVINYLTRANSFERASE 2"/>
    <property type="match status" value="1"/>
</dbReference>
<keyword evidence="5 12" id="KW-0808">Transferase</keyword>
<dbReference type="GO" id="GO:0051301">
    <property type="term" value="P:cell division"/>
    <property type="evidence" value="ECO:0007669"/>
    <property type="project" value="UniProtKB-KW"/>
</dbReference>
<dbReference type="NCBIfam" id="TIGR01072">
    <property type="entry name" value="murA"/>
    <property type="match status" value="1"/>
</dbReference>
<evidence type="ECO:0000256" key="7">
    <source>
        <dbReference type="ARBA" id="ARBA00022984"/>
    </source>
</evidence>
<comment type="subcellular location">
    <subcellularLocation>
        <location evidence="1 12">Cytoplasm</location>
    </subcellularLocation>
</comment>
<evidence type="ECO:0000256" key="1">
    <source>
        <dbReference type="ARBA" id="ARBA00004496"/>
    </source>
</evidence>
<protein>
    <recommendedName>
        <fullName evidence="12">UDP-N-acetylglucosamine 1-carboxyvinyltransferase</fullName>
        <ecNumber evidence="12">2.5.1.7</ecNumber>
    </recommendedName>
    <alternativeName>
        <fullName evidence="12">Enoylpyruvate transferase</fullName>
    </alternativeName>
    <alternativeName>
        <fullName evidence="12">UDP-N-acetylglucosamine enolpyruvyl transferase</fullName>
        <shortName evidence="12">EPT</shortName>
    </alternativeName>
</protein>
<gene>
    <name evidence="12" type="primary">murA</name>
    <name evidence="14" type="ORF">LY60_00303</name>
</gene>
<comment type="caution">
    <text evidence="14">The sequence shown here is derived from an EMBL/GenBank/DDBJ whole genome shotgun (WGS) entry which is preliminary data.</text>
</comment>
<keyword evidence="4 12" id="KW-0132">Cell division</keyword>
<dbReference type="GO" id="GO:0071555">
    <property type="term" value="P:cell wall organization"/>
    <property type="evidence" value="ECO:0007669"/>
    <property type="project" value="UniProtKB-KW"/>
</dbReference>
<dbReference type="InterPro" id="IPR005750">
    <property type="entry name" value="UDP_GlcNAc_COvinyl_MurA"/>
</dbReference>
<comment type="catalytic activity">
    <reaction evidence="11 12">
        <text>phosphoenolpyruvate + UDP-N-acetyl-alpha-D-glucosamine = UDP-N-acetyl-3-O-(1-carboxyvinyl)-alpha-D-glucosamine + phosphate</text>
        <dbReference type="Rhea" id="RHEA:18681"/>
        <dbReference type="ChEBI" id="CHEBI:43474"/>
        <dbReference type="ChEBI" id="CHEBI:57705"/>
        <dbReference type="ChEBI" id="CHEBI:58702"/>
        <dbReference type="ChEBI" id="CHEBI:68483"/>
        <dbReference type="EC" id="2.5.1.7"/>
    </reaction>
</comment>
<evidence type="ECO:0000313" key="14">
    <source>
        <dbReference type="EMBL" id="TWH83691.1"/>
    </source>
</evidence>
<dbReference type="CDD" id="cd01555">
    <property type="entry name" value="UdpNAET"/>
    <property type="match status" value="1"/>
</dbReference>
<feature type="binding site" evidence="12">
    <location>
        <begin position="122"/>
        <end position="126"/>
    </location>
    <ligand>
        <name>UDP-N-acetyl-alpha-D-glucosamine</name>
        <dbReference type="ChEBI" id="CHEBI:57705"/>
    </ligand>
</feature>
<dbReference type="FunFam" id="3.65.10.10:FF:000001">
    <property type="entry name" value="UDP-N-acetylglucosamine 1-carboxyvinyltransferase"/>
    <property type="match status" value="1"/>
</dbReference>
<feature type="binding site" evidence="12">
    <location>
        <position position="306"/>
    </location>
    <ligand>
        <name>UDP-N-acetyl-alpha-D-glucosamine</name>
        <dbReference type="ChEBI" id="CHEBI:57705"/>
    </ligand>
</feature>
<evidence type="ECO:0000259" key="13">
    <source>
        <dbReference type="Pfam" id="PF00275"/>
    </source>
</evidence>
<dbReference type="Proteomes" id="UP000315343">
    <property type="component" value="Unassembled WGS sequence"/>
</dbReference>
<comment type="caution">
    <text evidence="12">Lacks conserved residue(s) required for the propagation of feature annotation.</text>
</comment>
<dbReference type="Pfam" id="PF00275">
    <property type="entry name" value="EPSP_synthase"/>
    <property type="match status" value="1"/>
</dbReference>
<evidence type="ECO:0000256" key="8">
    <source>
        <dbReference type="ARBA" id="ARBA00023306"/>
    </source>
</evidence>
<dbReference type="OrthoDB" id="9803760at2"/>
<keyword evidence="7 12" id="KW-0573">Peptidoglycan synthesis</keyword>
<organism evidence="14 15">
    <name type="scientific">Sedimentibacter saalensis</name>
    <dbReference type="NCBI Taxonomy" id="130788"/>
    <lineage>
        <taxon>Bacteria</taxon>
        <taxon>Bacillati</taxon>
        <taxon>Bacillota</taxon>
        <taxon>Tissierellia</taxon>
        <taxon>Sedimentibacter</taxon>
    </lineage>
</organism>
<sequence>MSKFVIEGGTKLKGKVNIGGFKNAAVAIIPATLLCPGKCIIQNVPKIEDVNVFIDILKELGAVAEHIDDTSIYVDASQVNECYLKNGLSKKMRASYYLLGAGLGRFKKASSLLPGGCDIGDRPIDQHIKGFEALGATVDITPEGRVNVQADKLIGAKIYLDVVSVGATINIMLAAVYAEGRTIIENAAKEPHIVDTANFLNSMGADIKGAGTDVIRINGVKELTGCTYKVIPDQIEAGTYMIAAAATKGDIIIDDIIPKHLEPVTAKLKEMGVGIEEYGDSMRVFYDKELVPVNIQTLPYPGFPTDLQQPMTVLLSSVNGESTVVEGVSEDRFKYVNEIRKMGASVEYTKKQAWIKGNPELKGTVVQATDLRAGAALIIAGLIANGLTEITDIHHIDRGYEHIENKFMNLGAKIKRVVKEEELI</sequence>
<name>A0A562JKF7_9FIRM</name>
<evidence type="ECO:0000256" key="6">
    <source>
        <dbReference type="ARBA" id="ARBA00022960"/>
    </source>
</evidence>
<evidence type="ECO:0000256" key="2">
    <source>
        <dbReference type="ARBA" id="ARBA00004752"/>
    </source>
</evidence>
<dbReference type="GO" id="GO:0009252">
    <property type="term" value="P:peptidoglycan biosynthetic process"/>
    <property type="evidence" value="ECO:0007669"/>
    <property type="project" value="UniProtKB-UniRule"/>
</dbReference>
<dbReference type="GO" id="GO:0005737">
    <property type="term" value="C:cytoplasm"/>
    <property type="evidence" value="ECO:0007669"/>
    <property type="project" value="UniProtKB-SubCell"/>
</dbReference>
<evidence type="ECO:0000256" key="4">
    <source>
        <dbReference type="ARBA" id="ARBA00022618"/>
    </source>
</evidence>
<keyword evidence="9 12" id="KW-0961">Cell wall biogenesis/degradation</keyword>
<dbReference type="EC" id="2.5.1.7" evidence="12"/>